<dbReference type="GO" id="GO:0062122">
    <property type="term" value="F:histone H3K37 methyltransferase activity"/>
    <property type="evidence" value="ECO:0007669"/>
    <property type="project" value="InterPro"/>
</dbReference>
<dbReference type="AlphaFoldDB" id="A0A1F5X2Z9"/>
<gene>
    <name evidence="2" type="ORF">A3B18_03055</name>
</gene>
<evidence type="ECO:0000313" key="3">
    <source>
        <dbReference type="Proteomes" id="UP000178684"/>
    </source>
</evidence>
<dbReference type="Gene3D" id="2.170.270.10">
    <property type="entry name" value="SET domain"/>
    <property type="match status" value="1"/>
</dbReference>
<dbReference type="Pfam" id="PF00856">
    <property type="entry name" value="SET"/>
    <property type="match status" value="1"/>
</dbReference>
<evidence type="ECO:0000259" key="1">
    <source>
        <dbReference type="PROSITE" id="PS50280"/>
    </source>
</evidence>
<dbReference type="InterPro" id="IPR001214">
    <property type="entry name" value="SET_dom"/>
</dbReference>
<dbReference type="PIRSF" id="PIRSF022536">
    <property type="entry name" value="A612L_SET"/>
    <property type="match status" value="1"/>
</dbReference>
<reference evidence="2 3" key="1">
    <citation type="journal article" date="2016" name="Nat. Commun.">
        <title>Thousands of microbial genomes shed light on interconnected biogeochemical processes in an aquifer system.</title>
        <authorList>
            <person name="Anantharaman K."/>
            <person name="Brown C.T."/>
            <person name="Hug L.A."/>
            <person name="Sharon I."/>
            <person name="Castelle C.J."/>
            <person name="Probst A.J."/>
            <person name="Thomas B.C."/>
            <person name="Singh A."/>
            <person name="Wilkins M.J."/>
            <person name="Karaoz U."/>
            <person name="Brodie E.L."/>
            <person name="Williams K.H."/>
            <person name="Hubbard S.S."/>
            <person name="Banfield J.F."/>
        </authorList>
    </citation>
    <scope>NUCLEOTIDE SEQUENCE [LARGE SCALE GENOMIC DNA]</scope>
</reference>
<evidence type="ECO:0000313" key="2">
    <source>
        <dbReference type="EMBL" id="OGF82295.1"/>
    </source>
</evidence>
<proteinExistence type="predicted"/>
<dbReference type="PROSITE" id="PS50280">
    <property type="entry name" value="SET"/>
    <property type="match status" value="1"/>
</dbReference>
<name>A0A1F5X2Z9_9BACT</name>
<dbReference type="SMART" id="SM00317">
    <property type="entry name" value="SET"/>
    <property type="match status" value="1"/>
</dbReference>
<protein>
    <recommendedName>
        <fullName evidence="1">SET domain-containing protein</fullName>
    </recommendedName>
</protein>
<feature type="domain" description="SET" evidence="1">
    <location>
        <begin position="7"/>
        <end position="116"/>
    </location>
</feature>
<organism evidence="2 3">
    <name type="scientific">Candidatus Giovannonibacteria bacterium RIFCSPLOWO2_01_FULL_46_13</name>
    <dbReference type="NCBI Taxonomy" id="1798352"/>
    <lineage>
        <taxon>Bacteria</taxon>
        <taxon>Candidatus Giovannoniibacteriota</taxon>
    </lineage>
</organism>
<dbReference type="SUPFAM" id="SSF82199">
    <property type="entry name" value="SET domain"/>
    <property type="match status" value="1"/>
</dbReference>
<sequence>MKLSTSQKIYISKSKIPRAGLGVFAANNLKKGEEIEICPIIELQNEAGLLEKSKLFNYYFLWKNKKHCVIALGFGSIYNHSYEPNATYKKNYKNKTVDFVAIKPIKKDEEITANYNYGNPNDKSQLWIKSIKPPVK</sequence>
<accession>A0A1F5X2Z9</accession>
<dbReference type="InterPro" id="IPR009207">
    <property type="entry name" value="SET7_MeTrfase"/>
</dbReference>
<dbReference type="Proteomes" id="UP000178684">
    <property type="component" value="Unassembled WGS sequence"/>
</dbReference>
<dbReference type="EMBL" id="MFIE01000023">
    <property type="protein sequence ID" value="OGF82295.1"/>
    <property type="molecule type" value="Genomic_DNA"/>
</dbReference>
<comment type="caution">
    <text evidence="2">The sequence shown here is derived from an EMBL/GenBank/DDBJ whole genome shotgun (WGS) entry which is preliminary data.</text>
</comment>
<dbReference type="InterPro" id="IPR046341">
    <property type="entry name" value="SET_dom_sf"/>
</dbReference>